<gene>
    <name evidence="8" type="ORF">DF168_00456</name>
</gene>
<evidence type="ECO:0000313" key="9">
    <source>
        <dbReference type="Proteomes" id="UP000247465"/>
    </source>
</evidence>
<dbReference type="GO" id="GO:0016618">
    <property type="term" value="F:hydroxypyruvate reductase [NAD(P)H] activity"/>
    <property type="evidence" value="ECO:0007669"/>
    <property type="project" value="UniProtKB-EC"/>
</dbReference>
<dbReference type="SUPFAM" id="SSF51735">
    <property type="entry name" value="NAD(P)-binding Rossmann-fold domains"/>
    <property type="match status" value="1"/>
</dbReference>
<dbReference type="InterPro" id="IPR029753">
    <property type="entry name" value="D-isomer_DH_CS"/>
</dbReference>
<evidence type="ECO:0000256" key="5">
    <source>
        <dbReference type="SAM" id="MobiDB-lite"/>
    </source>
</evidence>
<dbReference type="AlphaFoldDB" id="A0A2Z4AD55"/>
<dbReference type="EMBL" id="CP029803">
    <property type="protein sequence ID" value="AWT59275.1"/>
    <property type="molecule type" value="Genomic_DNA"/>
</dbReference>
<reference evidence="8 9" key="1">
    <citation type="submission" date="2018-06" db="EMBL/GenBank/DDBJ databases">
        <title>Draft Genome Sequence of a Novel Marine Bacterium Related to the Verrucomicrobia.</title>
        <authorList>
            <person name="Vosseberg J."/>
            <person name="Martijn J."/>
            <person name="Ettema T.J.G."/>
        </authorList>
    </citation>
    <scope>NUCLEOTIDE SEQUENCE [LARGE SCALE GENOMIC DNA]</scope>
    <source>
        <strain evidence="8">TARA_B100001123</strain>
    </source>
</reference>
<feature type="compositionally biased region" description="Polar residues" evidence="5">
    <location>
        <begin position="1"/>
        <end position="15"/>
    </location>
</feature>
<keyword evidence="2 4" id="KW-0560">Oxidoreductase</keyword>
<evidence type="ECO:0000256" key="4">
    <source>
        <dbReference type="RuleBase" id="RU003719"/>
    </source>
</evidence>
<protein>
    <submittedName>
        <fullName evidence="8">Hydroxypyruvate reductase</fullName>
        <ecNumber evidence="8">1.1.1.81</ecNumber>
    </submittedName>
</protein>
<feature type="domain" description="D-isomer specific 2-hydroxyacid dehydrogenase catalytic" evidence="6">
    <location>
        <begin position="24"/>
        <end position="319"/>
    </location>
</feature>
<dbReference type="PANTHER" id="PTHR42789">
    <property type="entry name" value="D-ISOMER SPECIFIC 2-HYDROXYACID DEHYDROGENASE FAMILY PROTEIN (AFU_ORTHOLOGUE AFUA_6G10090)"/>
    <property type="match status" value="1"/>
</dbReference>
<dbReference type="InterPro" id="IPR036291">
    <property type="entry name" value="NAD(P)-bd_dom_sf"/>
</dbReference>
<evidence type="ECO:0000259" key="6">
    <source>
        <dbReference type="Pfam" id="PF00389"/>
    </source>
</evidence>
<sequence>MSSKRILLTTTSFQDTPGPHHDLLNKTGFDLDQARGPLDEGSMLGMVGEIDGIICGDDAITRNVIEKALPRLKVISKYGIGVDKIDVNAATDFGLPVLYTPGVNHTTVAEHTFMLLLALEKNLIQEVEFTRAGEWKRITGHEIMGKTIGIVGLGRIGKEVALRAKAFGMKSIGYGTYWDKEFAAEYEVKKAASLEELFTGADVITLHTKLTEKTRGIVNRESIRIMKDGVLIINCSRGKLVETEDVVAGLESGKIGGYGTDVLDQEPPPVDHPLLRTRNCIVTPHIGSRTYESVERQAMMATRNLIMVLNGEKPLAQVNSVPIEGV</sequence>
<dbReference type="Pfam" id="PF00389">
    <property type="entry name" value="2-Hacid_dh"/>
    <property type="match status" value="1"/>
</dbReference>
<dbReference type="Pfam" id="PF02826">
    <property type="entry name" value="2-Hacid_dh_C"/>
    <property type="match status" value="1"/>
</dbReference>
<dbReference type="Proteomes" id="UP000247465">
    <property type="component" value="Chromosome"/>
</dbReference>
<evidence type="ECO:0000256" key="3">
    <source>
        <dbReference type="ARBA" id="ARBA00023027"/>
    </source>
</evidence>
<dbReference type="EC" id="1.1.1.81" evidence="8"/>
<proteinExistence type="inferred from homology"/>
<accession>A0A2Z4AD55</accession>
<dbReference type="PANTHER" id="PTHR42789:SF1">
    <property type="entry name" value="D-ISOMER SPECIFIC 2-HYDROXYACID DEHYDROGENASE FAMILY PROTEIN (AFU_ORTHOLOGUE AFUA_6G10090)"/>
    <property type="match status" value="1"/>
</dbReference>
<feature type="region of interest" description="Disordered" evidence="5">
    <location>
        <begin position="1"/>
        <end position="20"/>
    </location>
</feature>
<evidence type="ECO:0000256" key="1">
    <source>
        <dbReference type="ARBA" id="ARBA00005854"/>
    </source>
</evidence>
<keyword evidence="3" id="KW-0520">NAD</keyword>
<comment type="similarity">
    <text evidence="1 4">Belongs to the D-isomer specific 2-hydroxyacid dehydrogenase family.</text>
</comment>
<dbReference type="GO" id="GO:0051287">
    <property type="term" value="F:NAD binding"/>
    <property type="evidence" value="ECO:0007669"/>
    <property type="project" value="InterPro"/>
</dbReference>
<dbReference type="InterPro" id="IPR006139">
    <property type="entry name" value="D-isomer_2_OHA_DH_cat_dom"/>
</dbReference>
<organism evidence="8 9">
    <name type="scientific">Candidatus Moanibacter tarae</name>
    <dbReference type="NCBI Taxonomy" id="2200854"/>
    <lineage>
        <taxon>Bacteria</taxon>
        <taxon>Pseudomonadati</taxon>
        <taxon>Verrucomicrobiota</taxon>
        <taxon>Opitutia</taxon>
        <taxon>Puniceicoccales</taxon>
        <taxon>Puniceicoccales incertae sedis</taxon>
        <taxon>Candidatus Moanibacter</taxon>
    </lineage>
</organism>
<name>A0A2Z4AD55_9BACT</name>
<keyword evidence="8" id="KW-0670">Pyruvate</keyword>
<dbReference type="CDD" id="cd12172">
    <property type="entry name" value="PGDH_like_2"/>
    <property type="match status" value="1"/>
</dbReference>
<dbReference type="SUPFAM" id="SSF52283">
    <property type="entry name" value="Formate/glycerate dehydrogenase catalytic domain-like"/>
    <property type="match status" value="1"/>
</dbReference>
<evidence type="ECO:0000259" key="7">
    <source>
        <dbReference type="Pfam" id="PF02826"/>
    </source>
</evidence>
<feature type="domain" description="D-isomer specific 2-hydroxyacid dehydrogenase NAD-binding" evidence="7">
    <location>
        <begin position="113"/>
        <end position="287"/>
    </location>
</feature>
<evidence type="ECO:0000256" key="2">
    <source>
        <dbReference type="ARBA" id="ARBA00023002"/>
    </source>
</evidence>
<dbReference type="PROSITE" id="PS00671">
    <property type="entry name" value="D_2_HYDROXYACID_DH_3"/>
    <property type="match status" value="1"/>
</dbReference>
<dbReference type="InterPro" id="IPR050857">
    <property type="entry name" value="D-2-hydroxyacid_DH"/>
</dbReference>
<dbReference type="Gene3D" id="3.40.50.720">
    <property type="entry name" value="NAD(P)-binding Rossmann-like Domain"/>
    <property type="match status" value="2"/>
</dbReference>
<dbReference type="KEGG" id="mtar:DF168_00456"/>
<dbReference type="InterPro" id="IPR006140">
    <property type="entry name" value="D-isomer_DH_NAD-bd"/>
</dbReference>
<evidence type="ECO:0000313" key="8">
    <source>
        <dbReference type="EMBL" id="AWT59275.1"/>
    </source>
</evidence>